<dbReference type="RefSeq" id="WP_154523388.1">
    <property type="nucleotide sequence ID" value="NZ_VUNJ01000015.1"/>
</dbReference>
<proteinExistence type="predicted"/>
<gene>
    <name evidence="1" type="ORF">FYJ76_13190</name>
</gene>
<dbReference type="Proteomes" id="UP000431913">
    <property type="component" value="Unassembled WGS sequence"/>
</dbReference>
<protein>
    <submittedName>
        <fullName evidence="1">Uncharacterized protein</fullName>
    </submittedName>
</protein>
<evidence type="ECO:0000313" key="1">
    <source>
        <dbReference type="EMBL" id="MST92871.1"/>
    </source>
</evidence>
<dbReference type="AlphaFoldDB" id="A0A6I2UBU1"/>
<comment type="caution">
    <text evidence="1">The sequence shown here is derived from an EMBL/GenBank/DDBJ whole genome shotgun (WGS) entry which is preliminary data.</text>
</comment>
<dbReference type="EMBL" id="VUNJ01000015">
    <property type="protein sequence ID" value="MST92871.1"/>
    <property type="molecule type" value="Genomic_DNA"/>
</dbReference>
<evidence type="ECO:0000313" key="2">
    <source>
        <dbReference type="Proteomes" id="UP000431913"/>
    </source>
</evidence>
<name>A0A6I2UBU1_9FIRM</name>
<organism evidence="1 2">
    <name type="scientific">Ruthenibacterium lactatiformans</name>
    <dbReference type="NCBI Taxonomy" id="1550024"/>
    <lineage>
        <taxon>Bacteria</taxon>
        <taxon>Bacillati</taxon>
        <taxon>Bacillota</taxon>
        <taxon>Clostridia</taxon>
        <taxon>Eubacteriales</taxon>
        <taxon>Oscillospiraceae</taxon>
        <taxon>Ruthenibacterium</taxon>
    </lineage>
</organism>
<sequence length="68" mass="7969">MDVLVVDDNDVNFIWDAIQKLQLIFHPSVAPFGKFDYEKFFQSKAQKPFSLFLDRNILISLFKLCEQG</sequence>
<reference evidence="1 2" key="1">
    <citation type="submission" date="2019-08" db="EMBL/GenBank/DDBJ databases">
        <title>In-depth cultivation of the pig gut microbiome towards novel bacterial diversity and tailored functional studies.</title>
        <authorList>
            <person name="Wylensek D."/>
            <person name="Hitch T.C.A."/>
            <person name="Clavel T."/>
        </authorList>
    </citation>
    <scope>NUCLEOTIDE SEQUENCE [LARGE SCALE GENOMIC DNA]</scope>
    <source>
        <strain evidence="1 2">WCA3-601-WT-6J</strain>
    </source>
</reference>
<accession>A0A6I2UBU1</accession>